<accession>A0A369WQT8</accession>
<dbReference type="PANTHER" id="PTHR23522:SF10">
    <property type="entry name" value="3-PHENYLPROPIONIC ACID TRANSPORTER-RELATED"/>
    <property type="match status" value="1"/>
</dbReference>
<evidence type="ECO:0000256" key="6">
    <source>
        <dbReference type="ARBA" id="ARBA00022989"/>
    </source>
</evidence>
<comment type="caution">
    <text evidence="10">The sequence shown here is derived from an EMBL/GenBank/DDBJ whole genome shotgun (WGS) entry which is preliminary data.</text>
</comment>
<feature type="transmembrane region" description="Helical" evidence="8">
    <location>
        <begin position="204"/>
        <end position="225"/>
    </location>
</feature>
<feature type="transmembrane region" description="Helical" evidence="8">
    <location>
        <begin position="331"/>
        <end position="353"/>
    </location>
</feature>
<gene>
    <name evidence="10" type="ORF">DV711_02395</name>
</gene>
<evidence type="ECO:0000256" key="5">
    <source>
        <dbReference type="ARBA" id="ARBA00022692"/>
    </source>
</evidence>
<dbReference type="Pfam" id="PF12832">
    <property type="entry name" value="MFS_1_like"/>
    <property type="match status" value="1"/>
</dbReference>
<keyword evidence="5 8" id="KW-0812">Transmembrane</keyword>
<dbReference type="AlphaFoldDB" id="A0A369WQT8"/>
<feature type="transmembrane region" description="Helical" evidence="8">
    <location>
        <begin position="290"/>
        <end position="310"/>
    </location>
</feature>
<evidence type="ECO:0000256" key="1">
    <source>
        <dbReference type="ARBA" id="ARBA00004429"/>
    </source>
</evidence>
<reference evidence="10 11" key="1">
    <citation type="submission" date="2018-07" db="EMBL/GenBank/DDBJ databases">
        <title>Motiliproteus coralliicola sp. nov., a bacterium isolated from Coral.</title>
        <authorList>
            <person name="Wang G."/>
        </authorList>
    </citation>
    <scope>NUCLEOTIDE SEQUENCE [LARGE SCALE GENOMIC DNA]</scope>
    <source>
        <strain evidence="10 11">C34</strain>
    </source>
</reference>
<feature type="transmembrane region" description="Helical" evidence="8">
    <location>
        <begin position="160"/>
        <end position="179"/>
    </location>
</feature>
<dbReference type="GO" id="GO:0005886">
    <property type="term" value="C:plasma membrane"/>
    <property type="evidence" value="ECO:0007669"/>
    <property type="project" value="UniProtKB-SubCell"/>
</dbReference>
<feature type="transmembrane region" description="Helical" evidence="8">
    <location>
        <begin position="41"/>
        <end position="62"/>
    </location>
</feature>
<feature type="transmembrane region" description="Helical" evidence="8">
    <location>
        <begin position="136"/>
        <end position="154"/>
    </location>
</feature>
<organism evidence="10 11">
    <name type="scientific">Motiliproteus coralliicola</name>
    <dbReference type="NCBI Taxonomy" id="2283196"/>
    <lineage>
        <taxon>Bacteria</taxon>
        <taxon>Pseudomonadati</taxon>
        <taxon>Pseudomonadota</taxon>
        <taxon>Gammaproteobacteria</taxon>
        <taxon>Oceanospirillales</taxon>
        <taxon>Oceanospirillaceae</taxon>
        <taxon>Motiliproteus</taxon>
    </lineage>
</organism>
<keyword evidence="2" id="KW-0813">Transport</keyword>
<name>A0A369WQT8_9GAMM</name>
<dbReference type="OrthoDB" id="9150135at2"/>
<dbReference type="PANTHER" id="PTHR23522">
    <property type="entry name" value="BLL5896 PROTEIN"/>
    <property type="match status" value="1"/>
</dbReference>
<keyword evidence="6 8" id="KW-1133">Transmembrane helix</keyword>
<keyword evidence="3" id="KW-1003">Cell membrane</keyword>
<evidence type="ECO:0000256" key="8">
    <source>
        <dbReference type="SAM" id="Phobius"/>
    </source>
</evidence>
<dbReference type="PIRSF" id="PIRSF004925">
    <property type="entry name" value="HcaT"/>
    <property type="match status" value="1"/>
</dbReference>
<dbReference type="CDD" id="cd17335">
    <property type="entry name" value="MFS_MFSD6"/>
    <property type="match status" value="1"/>
</dbReference>
<dbReference type="InterPro" id="IPR036259">
    <property type="entry name" value="MFS_trans_sf"/>
</dbReference>
<dbReference type="InterPro" id="IPR024989">
    <property type="entry name" value="MFS_assoc_dom"/>
</dbReference>
<proteinExistence type="predicted"/>
<feature type="transmembrane region" description="Helical" evidence="8">
    <location>
        <begin position="237"/>
        <end position="256"/>
    </location>
</feature>
<feature type="transmembrane region" description="Helical" evidence="8">
    <location>
        <begin position="74"/>
        <end position="92"/>
    </location>
</feature>
<dbReference type="EMBL" id="QQOH01000001">
    <property type="protein sequence ID" value="RDE24458.1"/>
    <property type="molecule type" value="Genomic_DNA"/>
</dbReference>
<dbReference type="Proteomes" id="UP000253769">
    <property type="component" value="Unassembled WGS sequence"/>
</dbReference>
<keyword evidence="7 8" id="KW-0472">Membrane</keyword>
<evidence type="ECO:0000259" key="9">
    <source>
        <dbReference type="Pfam" id="PF12832"/>
    </source>
</evidence>
<dbReference type="InterPro" id="IPR026032">
    <property type="entry name" value="HcaT-like"/>
</dbReference>
<dbReference type="GO" id="GO:0030395">
    <property type="term" value="F:lactose binding"/>
    <property type="evidence" value="ECO:0007669"/>
    <property type="project" value="TreeGrafter"/>
</dbReference>
<comment type="subcellular location">
    <subcellularLocation>
        <location evidence="1">Cell inner membrane</location>
        <topology evidence="1">Multi-pass membrane protein</topology>
    </subcellularLocation>
</comment>
<protein>
    <submittedName>
        <fullName evidence="10">MFS transporter</fullName>
    </submittedName>
</protein>
<dbReference type="NCBIfam" id="NF037955">
    <property type="entry name" value="mfs"/>
    <property type="match status" value="1"/>
</dbReference>
<feature type="domain" description="Major facilitator superfamily associated" evidence="9">
    <location>
        <begin position="8"/>
        <end position="362"/>
    </location>
</feature>
<keyword evidence="11" id="KW-1185">Reference proteome</keyword>
<dbReference type="RefSeq" id="WP_114694045.1">
    <property type="nucleotide sequence ID" value="NZ_QQOH01000001.1"/>
</dbReference>
<evidence type="ECO:0000256" key="3">
    <source>
        <dbReference type="ARBA" id="ARBA00022475"/>
    </source>
</evidence>
<evidence type="ECO:0000313" key="10">
    <source>
        <dbReference type="EMBL" id="RDE24458.1"/>
    </source>
</evidence>
<evidence type="ECO:0000256" key="7">
    <source>
        <dbReference type="ARBA" id="ARBA00023136"/>
    </source>
</evidence>
<feature type="transmembrane region" description="Helical" evidence="8">
    <location>
        <begin position="12"/>
        <end position="29"/>
    </location>
</feature>
<evidence type="ECO:0000313" key="11">
    <source>
        <dbReference type="Proteomes" id="UP000253769"/>
    </source>
</evidence>
<feature type="transmembrane region" description="Helical" evidence="8">
    <location>
        <begin position="359"/>
        <end position="379"/>
    </location>
</feature>
<sequence length="387" mass="43771">MSLPRADYWRLSTFYLFYFAMLGAIVPFWGLFLQSEGFDEVAIGTLMAVLMGTRIIAPNLWGWLADRTGQRLRIIRFGALMTLGVFSAAFWAEGFWQWFWLIFAFSFFWNAVLPQFEVITLHALGAQRHSYSRIRLWGSIGFILTVVGLGWVFDRVAIDALIPILWGLMLLVWLSALWVRPVEPSQQDNAGSHGFWQILRRSEVLSFFIVCLLIQLSHGPYYSFYSIYMSAQGYDKTQIGLLWALGVVAEVLLFVVMPQLLRWTGLALMMQLGMLTCALRWLLIALFPDQLWVLLLAQCLHAVTFGCLHATGIAMVQRFFPSRIQGQGQALYSSFGFGVGGAIGAFGSGLVWNQYGGEVMFVFAAGAALLGWFVAWRWIRFPAETSL</sequence>
<dbReference type="Gene3D" id="1.20.1250.20">
    <property type="entry name" value="MFS general substrate transporter like domains"/>
    <property type="match status" value="2"/>
</dbReference>
<dbReference type="SUPFAM" id="SSF103473">
    <property type="entry name" value="MFS general substrate transporter"/>
    <property type="match status" value="1"/>
</dbReference>
<keyword evidence="4" id="KW-0997">Cell inner membrane</keyword>
<evidence type="ECO:0000256" key="4">
    <source>
        <dbReference type="ARBA" id="ARBA00022519"/>
    </source>
</evidence>
<evidence type="ECO:0000256" key="2">
    <source>
        <dbReference type="ARBA" id="ARBA00022448"/>
    </source>
</evidence>
<feature type="transmembrane region" description="Helical" evidence="8">
    <location>
        <begin position="263"/>
        <end position="284"/>
    </location>
</feature>
<dbReference type="GO" id="GO:0015528">
    <property type="term" value="F:lactose:proton symporter activity"/>
    <property type="evidence" value="ECO:0007669"/>
    <property type="project" value="TreeGrafter"/>
</dbReference>